<dbReference type="GO" id="GO:0005634">
    <property type="term" value="C:nucleus"/>
    <property type="evidence" value="ECO:0007669"/>
    <property type="project" value="TreeGrafter"/>
</dbReference>
<proteinExistence type="inferred from homology"/>
<dbReference type="PANTHER" id="PTHR42748:SF31">
    <property type="entry name" value="NMRA-LIKE DOMAIN-CONTAINING PROTEIN-RELATED"/>
    <property type="match status" value="1"/>
</dbReference>
<keyword evidence="2" id="KW-0521">NADP</keyword>
<reference evidence="5 6" key="1">
    <citation type="submission" date="2008-03" db="EMBL/GenBank/DDBJ databases">
        <title>The Genome Sequence of Verticillium dahliae VdLs.17.</title>
        <authorList>
            <consortium name="The Broad Institute Genome Sequencing Platform"/>
            <person name="Ma L.-J.J."/>
            <person name="Klosterman S.J."/>
            <person name="Subbarao K."/>
            <person name="Dobinson K."/>
            <person name="Veronese P."/>
            <person name="Kang S."/>
            <person name="Gold S.E."/>
            <person name="Young S."/>
            <person name="Jaffe D."/>
            <person name="Gnerre S."/>
            <person name="Berlin A."/>
            <person name="Heiman D."/>
            <person name="Hepburn T."/>
            <person name="Sykes S."/>
            <person name="Alvarado L."/>
            <person name="Kodira C.D."/>
            <person name="Lander E."/>
            <person name="Galagan J."/>
            <person name="Nusbaum C."/>
            <person name="Birren B."/>
        </authorList>
    </citation>
    <scope>NUCLEOTIDE SEQUENCE [LARGE SCALE GENOMIC DNA]</scope>
    <source>
        <strain evidence="6">VdLs.17 / ATCC MYA-4575 / FGSC 10137</strain>
    </source>
</reference>
<dbReference type="SUPFAM" id="SSF51735">
    <property type="entry name" value="NAD(P)-binding Rossmann-fold domains"/>
    <property type="match status" value="1"/>
</dbReference>
<dbReference type="PANTHER" id="PTHR42748">
    <property type="entry name" value="NITROGEN METABOLITE REPRESSION PROTEIN NMRA FAMILY MEMBER"/>
    <property type="match status" value="1"/>
</dbReference>
<feature type="region of interest" description="Disordered" evidence="3">
    <location>
        <begin position="273"/>
        <end position="299"/>
    </location>
</feature>
<protein>
    <recommendedName>
        <fullName evidence="4">NmrA-like domain-containing protein</fullName>
    </recommendedName>
</protein>
<dbReference type="HOGENOM" id="CLU_869316_0_0_1"/>
<dbReference type="KEGG" id="vda:VDAG_00851"/>
<dbReference type="eggNOG" id="ENOG502R9X0">
    <property type="taxonomic scope" value="Eukaryota"/>
</dbReference>
<dbReference type="EMBL" id="DS572696">
    <property type="protein sequence ID" value="EGY17169.1"/>
    <property type="molecule type" value="Genomic_DNA"/>
</dbReference>
<dbReference type="GeneID" id="20702314"/>
<dbReference type="Pfam" id="PF05368">
    <property type="entry name" value="NmrA"/>
    <property type="match status" value="1"/>
</dbReference>
<evidence type="ECO:0000256" key="2">
    <source>
        <dbReference type="ARBA" id="ARBA00022857"/>
    </source>
</evidence>
<dbReference type="OMA" id="THWAIET"/>
<evidence type="ECO:0000256" key="1">
    <source>
        <dbReference type="ARBA" id="ARBA00006328"/>
    </source>
</evidence>
<gene>
    <name evidence="5" type="ORF">VDAG_00851</name>
</gene>
<accession>G2WSS0</accession>
<feature type="domain" description="NmrA-like" evidence="4">
    <location>
        <begin position="2"/>
        <end position="169"/>
    </location>
</feature>
<dbReference type="InterPro" id="IPR036291">
    <property type="entry name" value="NAD(P)-bd_dom_sf"/>
</dbReference>
<evidence type="ECO:0000256" key="3">
    <source>
        <dbReference type="SAM" id="MobiDB-lite"/>
    </source>
</evidence>
<dbReference type="InterPro" id="IPR051164">
    <property type="entry name" value="NmrA-like_oxidored"/>
</dbReference>
<dbReference type="Gene3D" id="3.40.50.720">
    <property type="entry name" value="NAD(P)-binding Rossmann-like Domain"/>
    <property type="match status" value="1"/>
</dbReference>
<organism evidence="5 6">
    <name type="scientific">Verticillium dahliae (strain VdLs.17 / ATCC MYA-4575 / FGSC 10137)</name>
    <name type="common">Verticillium wilt</name>
    <dbReference type="NCBI Taxonomy" id="498257"/>
    <lineage>
        <taxon>Eukaryota</taxon>
        <taxon>Fungi</taxon>
        <taxon>Dikarya</taxon>
        <taxon>Ascomycota</taxon>
        <taxon>Pezizomycotina</taxon>
        <taxon>Sordariomycetes</taxon>
        <taxon>Hypocreomycetidae</taxon>
        <taxon>Glomerellales</taxon>
        <taxon>Plectosphaerellaceae</taxon>
        <taxon>Verticillium</taxon>
    </lineage>
</organism>
<sequence>MTSAFLVVGATGNTGKAVVATLSELVKASPTFSNHKILAMTRSASGAAAQKLAALPGVEVVEYSWVSITADWLRQHNVVRAFIASHNEPTQFAEESTFHVAALKAGVEYVVRISTTAANVRPDSDAYYPRAHWAIEALLGSPEFKRLRWTSLQANFFTAFYLQTAAALVNEFRHHGRQIVALVEQEIGTKVEEVHYKDMTFIDYLVEHSPGPKPLIESLKHAGVKAWEGDHSQQRYVRMRMLAVMGKMMRYSARDFPRARWHNIRRQMLRRDCQEHDGEPAEVNTNGQSRERQKGRRRVGRYDVTEAWVPARWTLIQGPS</sequence>
<evidence type="ECO:0000313" key="6">
    <source>
        <dbReference type="Proteomes" id="UP000001611"/>
    </source>
</evidence>
<dbReference type="RefSeq" id="XP_009648032.1">
    <property type="nucleotide sequence ID" value="XM_009649737.1"/>
</dbReference>
<dbReference type="InterPro" id="IPR008030">
    <property type="entry name" value="NmrA-like"/>
</dbReference>
<name>G2WSS0_VERDV</name>
<comment type="similarity">
    <text evidence="1">Belongs to the NmrA-type oxidoreductase family.</text>
</comment>
<keyword evidence="6" id="KW-1185">Reference proteome</keyword>
<evidence type="ECO:0000259" key="4">
    <source>
        <dbReference type="Pfam" id="PF05368"/>
    </source>
</evidence>
<dbReference type="InParanoid" id="G2WSS0"/>
<dbReference type="Proteomes" id="UP000001611">
    <property type="component" value="Chromosome 1"/>
</dbReference>
<evidence type="ECO:0000313" key="5">
    <source>
        <dbReference type="EMBL" id="EGY17169.1"/>
    </source>
</evidence>
<dbReference type="OrthoDB" id="413314at2759"/>
<dbReference type="AlphaFoldDB" id="G2WSS0"/>